<dbReference type="EMBL" id="SZPZ01000005">
    <property type="protein sequence ID" value="TKK75457.1"/>
    <property type="molecule type" value="Genomic_DNA"/>
</dbReference>
<dbReference type="AlphaFoldDB" id="A0A4U3LMI0"/>
<feature type="region of interest" description="Disordered" evidence="1">
    <location>
        <begin position="225"/>
        <end position="248"/>
    </location>
</feature>
<organism evidence="3 4">
    <name type="scientific">Kribbella jiaozuonensis</name>
    <dbReference type="NCBI Taxonomy" id="2575441"/>
    <lineage>
        <taxon>Bacteria</taxon>
        <taxon>Bacillati</taxon>
        <taxon>Actinomycetota</taxon>
        <taxon>Actinomycetes</taxon>
        <taxon>Propionibacteriales</taxon>
        <taxon>Kribbellaceae</taxon>
        <taxon>Kribbella</taxon>
    </lineage>
</organism>
<evidence type="ECO:0000256" key="1">
    <source>
        <dbReference type="SAM" id="MobiDB-lite"/>
    </source>
</evidence>
<dbReference type="Proteomes" id="UP000305836">
    <property type="component" value="Unassembled WGS sequence"/>
</dbReference>
<evidence type="ECO:0000256" key="2">
    <source>
        <dbReference type="SAM" id="SignalP"/>
    </source>
</evidence>
<evidence type="ECO:0000313" key="3">
    <source>
        <dbReference type="EMBL" id="TKK75457.1"/>
    </source>
</evidence>
<accession>A0A4U3LMI0</accession>
<gene>
    <name evidence="3" type="ORF">FDA38_34220</name>
</gene>
<reference evidence="3 4" key="1">
    <citation type="submission" date="2019-04" db="EMBL/GenBank/DDBJ databases">
        <title>Kribbella sp. NEAU-THZ 27 nov., a novel actinomycete isolated from soil.</title>
        <authorList>
            <person name="Duan L."/>
        </authorList>
    </citation>
    <scope>NUCLEOTIDE SEQUENCE [LARGE SCALE GENOMIC DNA]</scope>
    <source>
        <strain evidence="4">NEAU-THZ27</strain>
    </source>
</reference>
<dbReference type="OrthoDB" id="3795970at2"/>
<comment type="caution">
    <text evidence="3">The sequence shown here is derived from an EMBL/GenBank/DDBJ whole genome shotgun (WGS) entry which is preliminary data.</text>
</comment>
<keyword evidence="4" id="KW-1185">Reference proteome</keyword>
<evidence type="ECO:0000313" key="4">
    <source>
        <dbReference type="Proteomes" id="UP000305836"/>
    </source>
</evidence>
<feature type="chain" id="PRO_5038863215" evidence="2">
    <location>
        <begin position="22"/>
        <end position="248"/>
    </location>
</feature>
<sequence>MKRGALLAVLPLVFGTASLLSQDSKPVPVASTTVGTAQVESKGMPSNSDGDLWPSCWAGNDKLYAANGDGEGFSTDGDFADIAVSEINGTPGNLSGATISKGDQVGSVWSGAGYNRKPTGMVCVGDTLYLAVQDLALDFNDVPAATILKSTDHGKTWTWDKQKPMFSDHVFTTIWFADFGKGGALAPDGYVYAYGLDGNWRDSFDDKWRIRRACSWRGCRRTRCRTAAPGSSTPAPAGRRRSPTASRC</sequence>
<name>A0A4U3LMI0_9ACTN</name>
<feature type="signal peptide" evidence="2">
    <location>
        <begin position="1"/>
        <end position="21"/>
    </location>
</feature>
<feature type="compositionally biased region" description="Low complexity" evidence="1">
    <location>
        <begin position="225"/>
        <end position="237"/>
    </location>
</feature>
<protein>
    <submittedName>
        <fullName evidence="3">DUF4185 domain-containing protein</fullName>
    </submittedName>
</protein>
<proteinExistence type="predicted"/>
<keyword evidence="2" id="KW-0732">Signal</keyword>